<dbReference type="EMBL" id="BMWW01000014">
    <property type="protein sequence ID" value="GGZ10111.1"/>
    <property type="molecule type" value="Genomic_DNA"/>
</dbReference>
<evidence type="ECO:0000256" key="1">
    <source>
        <dbReference type="SAM" id="Phobius"/>
    </source>
</evidence>
<feature type="transmembrane region" description="Helical" evidence="1">
    <location>
        <begin position="362"/>
        <end position="380"/>
    </location>
</feature>
<evidence type="ECO:0000313" key="3">
    <source>
        <dbReference type="EMBL" id="QBQ35085.1"/>
    </source>
</evidence>
<feature type="transmembrane region" description="Helical" evidence="1">
    <location>
        <begin position="387"/>
        <end position="408"/>
    </location>
</feature>
<name>A0A4P7BCA5_9BURK</name>
<reference evidence="2" key="3">
    <citation type="submission" date="2022-12" db="EMBL/GenBank/DDBJ databases">
        <authorList>
            <person name="Sun Q."/>
            <person name="Kim S."/>
        </authorList>
    </citation>
    <scope>NUCLEOTIDE SEQUENCE</scope>
    <source>
        <strain evidence="2">KCTC 12344</strain>
    </source>
</reference>
<organism evidence="2 5">
    <name type="scientific">Pseudoduganella plicata</name>
    <dbReference type="NCBI Taxonomy" id="321984"/>
    <lineage>
        <taxon>Bacteria</taxon>
        <taxon>Pseudomonadati</taxon>
        <taxon>Pseudomonadota</taxon>
        <taxon>Betaproteobacteria</taxon>
        <taxon>Burkholderiales</taxon>
        <taxon>Oxalobacteraceae</taxon>
        <taxon>Telluria group</taxon>
        <taxon>Pseudoduganella</taxon>
    </lineage>
</organism>
<accession>A0A4P7BCA5</accession>
<feature type="transmembrane region" description="Helical" evidence="1">
    <location>
        <begin position="327"/>
        <end position="350"/>
    </location>
</feature>
<keyword evidence="1" id="KW-0812">Transmembrane</keyword>
<feature type="transmembrane region" description="Helical" evidence="1">
    <location>
        <begin position="103"/>
        <end position="122"/>
    </location>
</feature>
<reference evidence="2" key="1">
    <citation type="journal article" date="2014" name="Int. J. Syst. Evol. Microbiol.">
        <title>Complete genome sequence of Corynebacterium casei LMG S-19264T (=DSM 44701T), isolated from a smear-ripened cheese.</title>
        <authorList>
            <consortium name="US DOE Joint Genome Institute (JGI-PGF)"/>
            <person name="Walter F."/>
            <person name="Albersmeier A."/>
            <person name="Kalinowski J."/>
            <person name="Ruckert C."/>
        </authorList>
    </citation>
    <scope>NUCLEOTIDE SEQUENCE</scope>
    <source>
        <strain evidence="2">KCTC 12344</strain>
    </source>
</reference>
<dbReference type="OrthoDB" id="8736377at2"/>
<dbReference type="Proteomes" id="UP000294359">
    <property type="component" value="Chromosome"/>
</dbReference>
<feature type="transmembrane region" description="Helical" evidence="1">
    <location>
        <begin position="184"/>
        <end position="206"/>
    </location>
</feature>
<keyword evidence="1" id="KW-0472">Membrane</keyword>
<dbReference type="EMBL" id="CP038026">
    <property type="protein sequence ID" value="QBQ35085.1"/>
    <property type="molecule type" value="Genomic_DNA"/>
</dbReference>
<dbReference type="AlphaFoldDB" id="A0A4P7BCA5"/>
<feature type="transmembrane region" description="Helical" evidence="1">
    <location>
        <begin position="7"/>
        <end position="27"/>
    </location>
</feature>
<reference evidence="3 4" key="2">
    <citation type="submission" date="2019-03" db="EMBL/GenBank/DDBJ databases">
        <title>Draft Genome Sequences of Six Type Strains of the Genus Massilia.</title>
        <authorList>
            <person name="Miess H."/>
            <person name="Frediansyhah A."/>
            <person name="Gross H."/>
        </authorList>
    </citation>
    <scope>NUCLEOTIDE SEQUENCE [LARGE SCALE GENOMIC DNA]</scope>
    <source>
        <strain evidence="3 4">DSM 17505</strain>
    </source>
</reference>
<feature type="transmembrane region" description="Helical" evidence="1">
    <location>
        <begin position="301"/>
        <end position="320"/>
    </location>
</feature>
<evidence type="ECO:0000313" key="4">
    <source>
        <dbReference type="Proteomes" id="UP000294359"/>
    </source>
</evidence>
<keyword evidence="4" id="KW-1185">Reference proteome</keyword>
<protein>
    <recommendedName>
        <fullName evidence="6">DUF2029 domain-containing protein</fullName>
    </recommendedName>
</protein>
<proteinExistence type="predicted"/>
<feature type="transmembrane region" description="Helical" evidence="1">
    <location>
        <begin position="212"/>
        <end position="228"/>
    </location>
</feature>
<feature type="transmembrane region" description="Helical" evidence="1">
    <location>
        <begin position="155"/>
        <end position="172"/>
    </location>
</feature>
<feature type="transmembrane region" description="Helical" evidence="1">
    <location>
        <begin position="249"/>
        <end position="270"/>
    </location>
</feature>
<evidence type="ECO:0000313" key="5">
    <source>
        <dbReference type="Proteomes" id="UP000619512"/>
    </source>
</evidence>
<gene>
    <name evidence="3" type="ORF">E1742_02030</name>
    <name evidence="2" type="ORF">GCM10007388_49520</name>
</gene>
<feature type="transmembrane region" description="Helical" evidence="1">
    <location>
        <begin position="129"/>
        <end position="149"/>
    </location>
</feature>
<evidence type="ECO:0000313" key="2">
    <source>
        <dbReference type="EMBL" id="GGZ10111.1"/>
    </source>
</evidence>
<sequence>MLKRLSTYWFLPLFLAIAGVVLVNTSLTGDGYEYMLTMHALFEHASPNITLADVDSLKQSAGGMPNYGATLADLMPLIHEHLLAPEKTPAYTYTIMPNDRGEFYGIHFGLYSLLALPFYALLKALGAHPYYAFSLLNLTFCAVACLYIRRAMPDRSSLAMLLFLLSGTTFYLSWTGPEVMTASCVVIAGLAILRGQTGLAILLAGLAASQNPPLFLLIPFAVAYRILMARYPKLQWPDSVASAVDKRELILAATGVLLALAPYAFFQWVFGTPSVIARDFNDPGFITGARLFSLFFDLNQGMVIGSPGIALALLLGLFLLPRQMRSAWLAVFVLVLGVVILMALPALSTINWNSGCVVMARYSYWLGMPLLAVALLAARLSSPKSAVALLLGGAVLQTILLFSTGLLGGKTIYYEHLQPARWVLSHFPQHYNPEAEIFHARTQKVVILPLPKDSISVFSANGKPTKIMRHQSNRKAPAGLCPAGSELQGENVRPVSREWEYLHAPFQCVARP</sequence>
<evidence type="ECO:0008006" key="6">
    <source>
        <dbReference type="Google" id="ProtNLM"/>
    </source>
</evidence>
<keyword evidence="1" id="KW-1133">Transmembrane helix</keyword>
<dbReference type="Proteomes" id="UP000619512">
    <property type="component" value="Unassembled WGS sequence"/>
</dbReference>
<dbReference type="RefSeq" id="WP_134383264.1">
    <property type="nucleotide sequence ID" value="NZ_BMWW01000014.1"/>
</dbReference>